<dbReference type="STRING" id="1149755.A0A2J6QYN8"/>
<dbReference type="EMBL" id="KZ613963">
    <property type="protein sequence ID" value="PMD31359.1"/>
    <property type="molecule type" value="Genomic_DNA"/>
</dbReference>
<evidence type="ECO:0000313" key="2">
    <source>
        <dbReference type="EMBL" id="PMD31359.1"/>
    </source>
</evidence>
<sequence length="425" mass="47851">MGRKHRHAKKVFQDSPFLEIPGELRMMIYEAALVKPTAIDLWPHKYVETPENDPSLVARITKTQADPQPRHRQRGPWVPKFRKQDDLLYVRKEMATGLLATCKQICQEATSVFWCKNTFRFAADGDWLGVRRFLATIGPSAIRRLRTLEVFVPLGHYLAIVDVQGLVEGWREICQAKNVPKLHMAKVGSSSKIDAEVERNMEIVTSLLREAMSTLELRLIVPCGFTLNQNGWATGVQPEIVIPEELQARGPFTKVTLIVESGAYVYGAEIPEKIAGHGLDVVLMPGSFLKEAVDTTDEEAKVTELKRWGNAFDEFEILNGLQDLMKENDNRFGVPGRGGRVNKCPGTKKVERVLKGFGGCRFISRLGFDCSGCQTTRLEPNLSHPNPFLVWANCEGCGRFLHHDSREGVVVVKKRARYLRLAENT</sequence>
<dbReference type="InterPro" id="IPR038883">
    <property type="entry name" value="AN11006-like"/>
</dbReference>
<accession>A0A2J6QYN8</accession>
<dbReference type="OrthoDB" id="5272396at2759"/>
<evidence type="ECO:0000259" key="1">
    <source>
        <dbReference type="Pfam" id="PF24864"/>
    </source>
</evidence>
<reference evidence="2 3" key="1">
    <citation type="submission" date="2016-04" db="EMBL/GenBank/DDBJ databases">
        <title>A degradative enzymes factory behind the ericoid mycorrhizal symbiosis.</title>
        <authorList>
            <consortium name="DOE Joint Genome Institute"/>
            <person name="Martino E."/>
            <person name="Morin E."/>
            <person name="Grelet G."/>
            <person name="Kuo A."/>
            <person name="Kohler A."/>
            <person name="Daghino S."/>
            <person name="Barry K."/>
            <person name="Choi C."/>
            <person name="Cichocki N."/>
            <person name="Clum A."/>
            <person name="Copeland A."/>
            <person name="Hainaut M."/>
            <person name="Haridas S."/>
            <person name="Labutti K."/>
            <person name="Lindquist E."/>
            <person name="Lipzen A."/>
            <person name="Khouja H.-R."/>
            <person name="Murat C."/>
            <person name="Ohm R."/>
            <person name="Olson A."/>
            <person name="Spatafora J."/>
            <person name="Veneault-Fourrey C."/>
            <person name="Henrissat B."/>
            <person name="Grigoriev I."/>
            <person name="Martin F."/>
            <person name="Perotto S."/>
        </authorList>
    </citation>
    <scope>NUCLEOTIDE SEQUENCE [LARGE SCALE GENOMIC DNA]</scope>
    <source>
        <strain evidence="2 3">F</strain>
    </source>
</reference>
<dbReference type="AlphaFoldDB" id="A0A2J6QYN8"/>
<dbReference type="InterPro" id="IPR056632">
    <property type="entry name" value="DUF7730"/>
</dbReference>
<proteinExistence type="predicted"/>
<dbReference type="Pfam" id="PF24864">
    <property type="entry name" value="DUF7730"/>
    <property type="match status" value="1"/>
</dbReference>
<organism evidence="2 3">
    <name type="scientific">Hyaloscypha variabilis (strain UAMH 11265 / GT02V1 / F)</name>
    <name type="common">Meliniomyces variabilis</name>
    <dbReference type="NCBI Taxonomy" id="1149755"/>
    <lineage>
        <taxon>Eukaryota</taxon>
        <taxon>Fungi</taxon>
        <taxon>Dikarya</taxon>
        <taxon>Ascomycota</taxon>
        <taxon>Pezizomycotina</taxon>
        <taxon>Leotiomycetes</taxon>
        <taxon>Helotiales</taxon>
        <taxon>Hyaloscyphaceae</taxon>
        <taxon>Hyaloscypha</taxon>
        <taxon>Hyaloscypha variabilis</taxon>
    </lineage>
</organism>
<protein>
    <recommendedName>
        <fullName evidence="1">DUF7730 domain-containing protein</fullName>
    </recommendedName>
</protein>
<evidence type="ECO:0000313" key="3">
    <source>
        <dbReference type="Proteomes" id="UP000235786"/>
    </source>
</evidence>
<gene>
    <name evidence="2" type="ORF">L207DRAFT_519589</name>
</gene>
<feature type="domain" description="DUF7730" evidence="1">
    <location>
        <begin position="13"/>
        <end position="146"/>
    </location>
</feature>
<keyword evidence="3" id="KW-1185">Reference proteome</keyword>
<dbReference type="PANTHER" id="PTHR42085:SF8">
    <property type="entry name" value="F-BOX DOMAIN-CONTAINING PROTEIN"/>
    <property type="match status" value="1"/>
</dbReference>
<dbReference type="Proteomes" id="UP000235786">
    <property type="component" value="Unassembled WGS sequence"/>
</dbReference>
<name>A0A2J6QYN8_HYAVF</name>
<dbReference type="PANTHER" id="PTHR42085">
    <property type="entry name" value="F-BOX DOMAIN-CONTAINING PROTEIN"/>
    <property type="match status" value="1"/>
</dbReference>